<evidence type="ECO:0000256" key="7">
    <source>
        <dbReference type="ARBA" id="ARBA00023049"/>
    </source>
</evidence>
<feature type="compositionally biased region" description="Low complexity" evidence="8">
    <location>
        <begin position="51"/>
        <end position="65"/>
    </location>
</feature>
<accession>A0A1V9Z6U0</accession>
<dbReference type="PRINTS" id="PR00786">
    <property type="entry name" value="NEPRILYSIN"/>
</dbReference>
<name>A0A1V9Z6U0_ACHHY</name>
<dbReference type="AlphaFoldDB" id="A0A1V9Z6U0"/>
<evidence type="ECO:0000256" key="5">
    <source>
        <dbReference type="ARBA" id="ARBA00022801"/>
    </source>
</evidence>
<dbReference type="GO" id="GO:0046872">
    <property type="term" value="F:metal ion binding"/>
    <property type="evidence" value="ECO:0007669"/>
    <property type="project" value="UniProtKB-KW"/>
</dbReference>
<reference evidence="11 12" key="1">
    <citation type="journal article" date="2014" name="Genome Biol. Evol.">
        <title>The secreted proteins of Achlya hypogyna and Thraustotheca clavata identify the ancestral oomycete secretome and reveal gene acquisitions by horizontal gene transfer.</title>
        <authorList>
            <person name="Misner I."/>
            <person name="Blouin N."/>
            <person name="Leonard G."/>
            <person name="Richards T.A."/>
            <person name="Lane C.E."/>
        </authorList>
    </citation>
    <scope>NUCLEOTIDE SEQUENCE [LARGE SCALE GENOMIC DNA]</scope>
    <source>
        <strain evidence="11 12">ATCC 48635</strain>
    </source>
</reference>
<keyword evidence="4" id="KW-0479">Metal-binding</keyword>
<dbReference type="Proteomes" id="UP000243579">
    <property type="component" value="Unassembled WGS sequence"/>
</dbReference>
<dbReference type="GO" id="GO:0005886">
    <property type="term" value="C:plasma membrane"/>
    <property type="evidence" value="ECO:0007669"/>
    <property type="project" value="TreeGrafter"/>
</dbReference>
<evidence type="ECO:0000256" key="3">
    <source>
        <dbReference type="ARBA" id="ARBA00022670"/>
    </source>
</evidence>
<dbReference type="PROSITE" id="PS51885">
    <property type="entry name" value="NEPRILYSIN"/>
    <property type="match status" value="1"/>
</dbReference>
<feature type="region of interest" description="Disordered" evidence="8">
    <location>
        <begin position="51"/>
        <end position="83"/>
    </location>
</feature>
<evidence type="ECO:0000256" key="1">
    <source>
        <dbReference type="ARBA" id="ARBA00001947"/>
    </source>
</evidence>
<dbReference type="Pfam" id="PF05649">
    <property type="entry name" value="Peptidase_M13_N"/>
    <property type="match status" value="1"/>
</dbReference>
<keyword evidence="12" id="KW-1185">Reference proteome</keyword>
<evidence type="ECO:0000259" key="9">
    <source>
        <dbReference type="Pfam" id="PF01431"/>
    </source>
</evidence>
<dbReference type="InterPro" id="IPR042089">
    <property type="entry name" value="Peptidase_M13_dom_2"/>
</dbReference>
<dbReference type="InterPro" id="IPR018497">
    <property type="entry name" value="Peptidase_M13_C"/>
</dbReference>
<evidence type="ECO:0000256" key="6">
    <source>
        <dbReference type="ARBA" id="ARBA00022833"/>
    </source>
</evidence>
<comment type="caution">
    <text evidence="11">The sequence shown here is derived from an EMBL/GenBank/DDBJ whole genome shotgun (WGS) entry which is preliminary data.</text>
</comment>
<keyword evidence="3 11" id="KW-0645">Protease</keyword>
<gene>
    <name evidence="11" type="ORF">ACHHYP_02373</name>
</gene>
<dbReference type="PANTHER" id="PTHR11733:SF167">
    <property type="entry name" value="FI17812P1-RELATED"/>
    <property type="match status" value="1"/>
</dbReference>
<feature type="domain" description="Peptidase M13 C-terminal" evidence="9">
    <location>
        <begin position="532"/>
        <end position="739"/>
    </location>
</feature>
<dbReference type="GO" id="GO:0004222">
    <property type="term" value="F:metalloendopeptidase activity"/>
    <property type="evidence" value="ECO:0007669"/>
    <property type="project" value="InterPro"/>
</dbReference>
<evidence type="ECO:0000313" key="12">
    <source>
        <dbReference type="Proteomes" id="UP000243579"/>
    </source>
</evidence>
<evidence type="ECO:0000256" key="2">
    <source>
        <dbReference type="ARBA" id="ARBA00007357"/>
    </source>
</evidence>
<dbReference type="GO" id="GO:0016485">
    <property type="term" value="P:protein processing"/>
    <property type="evidence" value="ECO:0007669"/>
    <property type="project" value="TreeGrafter"/>
</dbReference>
<evidence type="ECO:0000313" key="11">
    <source>
        <dbReference type="EMBL" id="OQR93662.1"/>
    </source>
</evidence>
<dbReference type="STRING" id="1202772.A0A1V9Z6U0"/>
<dbReference type="InterPro" id="IPR008753">
    <property type="entry name" value="Peptidase_M13_N"/>
</dbReference>
<dbReference type="EMBL" id="JNBR01000400">
    <property type="protein sequence ID" value="OQR93662.1"/>
    <property type="molecule type" value="Genomic_DNA"/>
</dbReference>
<organism evidence="11 12">
    <name type="scientific">Achlya hypogyna</name>
    <name type="common">Oomycete</name>
    <name type="synonym">Protoachlya hypogyna</name>
    <dbReference type="NCBI Taxonomy" id="1202772"/>
    <lineage>
        <taxon>Eukaryota</taxon>
        <taxon>Sar</taxon>
        <taxon>Stramenopiles</taxon>
        <taxon>Oomycota</taxon>
        <taxon>Saprolegniomycetes</taxon>
        <taxon>Saprolegniales</taxon>
        <taxon>Achlyaceae</taxon>
        <taxon>Achlya</taxon>
    </lineage>
</organism>
<dbReference type="InterPro" id="IPR000718">
    <property type="entry name" value="Peptidase_M13"/>
</dbReference>
<evidence type="ECO:0000256" key="8">
    <source>
        <dbReference type="SAM" id="MobiDB-lite"/>
    </source>
</evidence>
<evidence type="ECO:0000256" key="4">
    <source>
        <dbReference type="ARBA" id="ARBA00022723"/>
    </source>
</evidence>
<comment type="cofactor">
    <cofactor evidence="1">
        <name>Zn(2+)</name>
        <dbReference type="ChEBI" id="CHEBI:29105"/>
    </cofactor>
</comment>
<keyword evidence="7 11" id="KW-0482">Metalloprotease</keyword>
<dbReference type="Pfam" id="PF01431">
    <property type="entry name" value="Peptidase_M13"/>
    <property type="match status" value="1"/>
</dbReference>
<dbReference type="OrthoDB" id="6475849at2759"/>
<dbReference type="CDD" id="cd08662">
    <property type="entry name" value="M13"/>
    <property type="match status" value="1"/>
</dbReference>
<protein>
    <submittedName>
        <fullName evidence="11">Endothelin-converting enzyme 1, metalloprotease family M13</fullName>
    </submittedName>
</protein>
<evidence type="ECO:0000259" key="10">
    <source>
        <dbReference type="Pfam" id="PF05649"/>
    </source>
</evidence>
<keyword evidence="6" id="KW-0862">Zinc</keyword>
<dbReference type="InterPro" id="IPR024079">
    <property type="entry name" value="MetalloPept_cat_dom_sf"/>
</dbReference>
<dbReference type="SUPFAM" id="SSF55486">
    <property type="entry name" value="Metalloproteases ('zincins'), catalytic domain"/>
    <property type="match status" value="1"/>
</dbReference>
<dbReference type="Gene3D" id="1.10.1380.10">
    <property type="entry name" value="Neutral endopeptidase , domain2"/>
    <property type="match status" value="1"/>
</dbReference>
<sequence>MSTNIQNEQSSLLTGETASAPARQWPKYAAVGGALATAAIIYLATAKGSDSSSSASQSSPATTLPPATPVPTHPEDITFPTTVPATTAAPVNVTGNYAAFFEQMQAMMDTSVDPCDNFYQYACGGWLKTATISETENREDTSFSVVTKDNERIIAEIMASKPPVIDDFFTACLAGKDVDPVAVAAVSAQLKTLASLTSVDAILEFAGKLFVESSTTSFFDLGIGPDPKNTSVNVVQISQGGLTLPSIEYYAAQDQFSGILADFVGAFTKVPAFAPASAANFTETLLGFETQLANISLPNADLRDPWATYNKFSMAEISAKYPYVAAFFRGVRPELLKSDVPVLVSTPTFFAAQTKLLSTTDLATLKKYLSFHLVSSQSTLLGEYFRDAAHKFGAVLQGLPLKQDRTKFCNNLVQSYLGEQLGALFMDKVFDATTKASAQELIKQIEASMVVVLNEDQWLDVPTRSIGLEKVAKIGNFIGGPDNVTALPFNVSAQDFYGNVVRLDQWSTAKSLATIGKPVDDKAWGMDAFTVNAYNDPTANKIVFPAAILQPPFYNAKAFPAVVNYARIGMVMGHELTHGFDDEGRNFDPEGQLADWWSPAVKATFQKNAKCLADQYSTFPVVGLDGKTLLGNLNGELTLGENIADNGGLKLAYLAYHRAKLADPSIAAYDYDDDKLYFTAFAQGWCEKRSDASATLLLNTDPHSPGKWRVHGPLYNSEAFATAFQCPAGSPMNPTKKCIVW</sequence>
<dbReference type="PANTHER" id="PTHR11733">
    <property type="entry name" value="ZINC METALLOPROTEASE FAMILY M13 NEPRILYSIN-RELATED"/>
    <property type="match status" value="1"/>
</dbReference>
<comment type="similarity">
    <text evidence="2">Belongs to the peptidase M13 family.</text>
</comment>
<proteinExistence type="inferred from homology"/>
<dbReference type="Gene3D" id="3.40.390.10">
    <property type="entry name" value="Collagenase (Catalytic Domain)"/>
    <property type="match status" value="1"/>
</dbReference>
<feature type="domain" description="Peptidase M13 N-terminal" evidence="10">
    <location>
        <begin position="114"/>
        <end position="481"/>
    </location>
</feature>
<keyword evidence="5" id="KW-0378">Hydrolase</keyword>